<keyword evidence="2" id="KW-0865">Zymogen</keyword>
<protein>
    <submittedName>
        <fullName evidence="6">Phosphatidylserine decarboxylase family protein</fullName>
    </submittedName>
</protein>
<sequence length="462" mass="51512">MHNTDTLGIHYSKNQGLGHWLPKNPQAVEFWIKKLKKSVAENPQPFIPEIAEFQQMVYSDPVLYANMQGMFSEAHYLKKRTPLIWEAEPTNFEDFIQLLNAIMYTAPEAYQTGVPGNQSPAGMIGFPINALLAWPMATTFGYDVFSNALVNQQLKKILAYWSKFLVTEDSRYVLIENDLSEDVIAWLSETAQQEMVQVAESSLGMEPNPISPNATFADIFNCDPSDLYYGYKSWDDFFTRTFKAQVRPITEPDNDAIITNACESAPLQIVKNVALSDQFWLKGQPYSLENMLNFDEFTPQFKGGTVYQAFLSALSFHRWHSPVNGTIVKAYVVNGTYYLENLGQGFFNPDGPDAAAPNNSQAFLTAVATRALIFIQADNPAIGLMCVMPVGMAEVSSCEITVKTGDKVKKGDQLGMFHFGGSTHCLIFQPGVNLEFNTYGETPGLDAANNIRVNTQIARVIS</sequence>
<proteinExistence type="predicted"/>
<keyword evidence="3" id="KW-0456">Lyase</keyword>
<dbReference type="Pfam" id="PF02666">
    <property type="entry name" value="PS_Dcarbxylase"/>
    <property type="match status" value="1"/>
</dbReference>
<evidence type="ECO:0000256" key="1">
    <source>
        <dbReference type="ARBA" id="ARBA00022793"/>
    </source>
</evidence>
<evidence type="ECO:0000256" key="4">
    <source>
        <dbReference type="ARBA" id="ARBA00023317"/>
    </source>
</evidence>
<accession>A0ABP8ZJK6</accession>
<keyword evidence="1" id="KW-0210">Decarboxylase</keyword>
<reference evidence="7" key="1">
    <citation type="journal article" date="2019" name="Int. J. Syst. Evol. Microbiol.">
        <title>The Global Catalogue of Microorganisms (GCM) 10K type strain sequencing project: providing services to taxonomists for standard genome sequencing and annotation.</title>
        <authorList>
            <consortium name="The Broad Institute Genomics Platform"/>
            <consortium name="The Broad Institute Genome Sequencing Center for Infectious Disease"/>
            <person name="Wu L."/>
            <person name="Ma J."/>
        </authorList>
    </citation>
    <scope>NUCLEOTIDE SEQUENCE [LARGE SCALE GENOMIC DNA]</scope>
    <source>
        <strain evidence="7">JCM 18198</strain>
    </source>
</reference>
<dbReference type="Pfam" id="PF12588">
    <property type="entry name" value="PSDC"/>
    <property type="match status" value="1"/>
</dbReference>
<keyword evidence="7" id="KW-1185">Reference proteome</keyword>
<dbReference type="PANTHER" id="PTHR10067:SF9">
    <property type="entry name" value="PHOSPHATIDYLSERINE DECARBOXYLASE FAMILY PROTEIN (AFU_ORTHOLOGUE AFUA_7G01730)"/>
    <property type="match status" value="1"/>
</dbReference>
<comment type="caution">
    <text evidence="6">The sequence shown here is derived from an EMBL/GenBank/DDBJ whole genome shotgun (WGS) entry which is preliminary data.</text>
</comment>
<organism evidence="6 7">
    <name type="scientific">Flavobacterium hankyongi</name>
    <dbReference type="NCBI Taxonomy" id="1176532"/>
    <lineage>
        <taxon>Bacteria</taxon>
        <taxon>Pseudomonadati</taxon>
        <taxon>Bacteroidota</taxon>
        <taxon>Flavobacteriia</taxon>
        <taxon>Flavobacteriales</taxon>
        <taxon>Flavobacteriaceae</taxon>
        <taxon>Flavobacterium</taxon>
    </lineage>
</organism>
<dbReference type="InterPro" id="IPR003817">
    <property type="entry name" value="PS_Dcarbxylase"/>
</dbReference>
<evidence type="ECO:0000256" key="3">
    <source>
        <dbReference type="ARBA" id="ARBA00023239"/>
    </source>
</evidence>
<dbReference type="RefSeq" id="WP_345291101.1">
    <property type="nucleotide sequence ID" value="NZ_BAABIP010000005.1"/>
</dbReference>
<dbReference type="InterPro" id="IPR022237">
    <property type="entry name" value="PsiD-like"/>
</dbReference>
<evidence type="ECO:0000259" key="5">
    <source>
        <dbReference type="Pfam" id="PF12588"/>
    </source>
</evidence>
<keyword evidence="4" id="KW-0670">Pyruvate</keyword>
<name>A0ABP8ZJK6_9FLAO</name>
<dbReference type="PANTHER" id="PTHR10067">
    <property type="entry name" value="PHOSPHATIDYLSERINE DECARBOXYLASE"/>
    <property type="match status" value="1"/>
</dbReference>
<dbReference type="Proteomes" id="UP001500141">
    <property type="component" value="Unassembled WGS sequence"/>
</dbReference>
<evidence type="ECO:0000256" key="2">
    <source>
        <dbReference type="ARBA" id="ARBA00023145"/>
    </source>
</evidence>
<feature type="domain" description="L-tryptophan decarboxylase PsiD-like" evidence="5">
    <location>
        <begin position="48"/>
        <end position="195"/>
    </location>
</feature>
<evidence type="ECO:0000313" key="7">
    <source>
        <dbReference type="Proteomes" id="UP001500141"/>
    </source>
</evidence>
<dbReference type="EMBL" id="BAABIP010000005">
    <property type="protein sequence ID" value="GAA4758059.1"/>
    <property type="molecule type" value="Genomic_DNA"/>
</dbReference>
<evidence type="ECO:0000313" key="6">
    <source>
        <dbReference type="EMBL" id="GAA4758059.1"/>
    </source>
</evidence>
<gene>
    <name evidence="6" type="ORF">GCM10023230_02510</name>
</gene>